<dbReference type="InterPro" id="IPR003141">
    <property type="entry name" value="Pol/His_phosphatase_N"/>
</dbReference>
<dbReference type="Proteomes" id="UP000095765">
    <property type="component" value="Unassembled WGS sequence"/>
</dbReference>
<keyword evidence="2" id="KW-0378">Hydrolase</keyword>
<dbReference type="PANTHER" id="PTHR36928">
    <property type="entry name" value="PHOSPHATASE YCDX-RELATED"/>
    <property type="match status" value="1"/>
</dbReference>
<dbReference type="GeneID" id="72465648"/>
<reference evidence="2 5" key="1">
    <citation type="submission" date="2015-09" db="EMBL/GenBank/DDBJ databases">
        <authorList>
            <consortium name="Pathogen Informatics"/>
        </authorList>
    </citation>
    <scope>NUCLEOTIDE SEQUENCE [LARGE SCALE GENOMIC DNA]</scope>
    <source>
        <strain evidence="2 5">2789STDY5834939</strain>
    </source>
</reference>
<sequence length="241" mass="26926">MQIIAETHSHTVACDHAYSTIYENVCQAARVGLKFLCVTEHGPAMPGAPGEMYFGNMPKVVPDFLEGVAILKGVESNILDYCGRLDLSEKKLAALDWVIASYHINCVEPSTPEEHTAGWLAVAKNPHVDVIGHAGDDRYRFDIDTVVRAFAEYGKIVEINAHSFECRPKSDVNCREIARCCKKYGVRVVCSSDAHFFTQIARVDESIKLLRELDFPEELILNANYERFLAAAREKSGRSIF</sequence>
<dbReference type="GO" id="GO:0008270">
    <property type="term" value="F:zinc ion binding"/>
    <property type="evidence" value="ECO:0007669"/>
    <property type="project" value="TreeGrafter"/>
</dbReference>
<dbReference type="OrthoDB" id="9808747at2"/>
<dbReference type="PANTHER" id="PTHR36928:SF1">
    <property type="entry name" value="PHOSPHATASE YCDX-RELATED"/>
    <property type="match status" value="1"/>
</dbReference>
<dbReference type="EC" id="3.1.3.-" evidence="2"/>
<dbReference type="EMBL" id="QVME01000001">
    <property type="protein sequence ID" value="RGE69671.1"/>
    <property type="molecule type" value="Genomic_DNA"/>
</dbReference>
<dbReference type="RefSeq" id="WP_006875622.1">
    <property type="nucleotide sequence ID" value="NZ_CABIWA010000007.1"/>
</dbReference>
<name>A0A174NC47_9FIRM</name>
<dbReference type="EMBL" id="CZBE01000005">
    <property type="protein sequence ID" value="CUP46284.1"/>
    <property type="molecule type" value="Genomic_DNA"/>
</dbReference>
<dbReference type="Proteomes" id="UP000260828">
    <property type="component" value="Unassembled WGS sequence"/>
</dbReference>
<feature type="domain" description="Polymerase/histidinol phosphatase N-terminal" evidence="1">
    <location>
        <begin position="5"/>
        <end position="80"/>
    </location>
</feature>
<evidence type="ECO:0000313" key="2">
    <source>
        <dbReference type="EMBL" id="CUP46284.1"/>
    </source>
</evidence>
<reference evidence="6" key="2">
    <citation type="submission" date="2017-04" db="EMBL/GenBank/DDBJ databases">
        <title>Function of individual gut microbiota members based on whole genome sequencing of pure cultures obtained from chicken caecum.</title>
        <authorList>
            <person name="Medvecky M."/>
            <person name="Cejkova D."/>
            <person name="Polansky O."/>
            <person name="Karasova D."/>
            <person name="Kubasova T."/>
            <person name="Cizek A."/>
            <person name="Rychlik I."/>
        </authorList>
    </citation>
    <scope>NUCLEOTIDE SEQUENCE [LARGE SCALE GENOMIC DNA]</scope>
    <source>
        <strain evidence="6">An175</strain>
    </source>
</reference>
<dbReference type="InterPro" id="IPR016195">
    <property type="entry name" value="Pol/histidinol_Pase-like"/>
</dbReference>
<dbReference type="GO" id="GO:0005829">
    <property type="term" value="C:cytosol"/>
    <property type="evidence" value="ECO:0007669"/>
    <property type="project" value="TreeGrafter"/>
</dbReference>
<protein>
    <submittedName>
        <fullName evidence="2 3">Phosphatase</fullName>
        <ecNumber evidence="2">3.1.3.-</ecNumber>
    </submittedName>
</protein>
<reference evidence="4 7" key="4">
    <citation type="submission" date="2018-08" db="EMBL/GenBank/DDBJ databases">
        <title>A genome reference for cultivated species of the human gut microbiota.</title>
        <authorList>
            <person name="Zou Y."/>
            <person name="Xue W."/>
            <person name="Luo G."/>
        </authorList>
    </citation>
    <scope>NUCLEOTIDE SEQUENCE [LARGE SCALE GENOMIC DNA]</scope>
    <source>
        <strain evidence="4 7">TF05-12AC</strain>
    </source>
</reference>
<evidence type="ECO:0000313" key="7">
    <source>
        <dbReference type="Proteomes" id="UP000260828"/>
    </source>
</evidence>
<evidence type="ECO:0000259" key="1">
    <source>
        <dbReference type="SMART" id="SM00481"/>
    </source>
</evidence>
<gene>
    <name evidence="2" type="primary">ycdX</name>
    <name evidence="3" type="ORF">B5F11_12775</name>
    <name evidence="4" type="ORF">DXC40_00965</name>
    <name evidence="2" type="ORF">ERS852551_00867</name>
</gene>
<organism evidence="2 5">
    <name type="scientific">Anaerotruncus colihominis</name>
    <dbReference type="NCBI Taxonomy" id="169435"/>
    <lineage>
        <taxon>Bacteria</taxon>
        <taxon>Bacillati</taxon>
        <taxon>Bacillota</taxon>
        <taxon>Clostridia</taxon>
        <taxon>Eubacteriales</taxon>
        <taxon>Oscillospiraceae</taxon>
        <taxon>Anaerotruncus</taxon>
    </lineage>
</organism>
<accession>A0A174NC47</accession>
<dbReference type="Gene3D" id="3.20.20.140">
    <property type="entry name" value="Metal-dependent hydrolases"/>
    <property type="match status" value="1"/>
</dbReference>
<dbReference type="InterPro" id="IPR004013">
    <property type="entry name" value="PHP_dom"/>
</dbReference>
<dbReference type="Proteomes" id="UP000196386">
    <property type="component" value="Unassembled WGS sequence"/>
</dbReference>
<dbReference type="AlphaFoldDB" id="A0A174NC47"/>
<dbReference type="SUPFAM" id="SSF89550">
    <property type="entry name" value="PHP domain-like"/>
    <property type="match status" value="1"/>
</dbReference>
<dbReference type="NCBIfam" id="NF006702">
    <property type="entry name" value="PRK09248.1"/>
    <property type="match status" value="1"/>
</dbReference>
<dbReference type="SMART" id="SM00481">
    <property type="entry name" value="POLIIIAc"/>
    <property type="match status" value="1"/>
</dbReference>
<evidence type="ECO:0000313" key="3">
    <source>
        <dbReference type="EMBL" id="OUP68625.1"/>
    </source>
</evidence>
<dbReference type="Pfam" id="PF02811">
    <property type="entry name" value="PHP"/>
    <property type="match status" value="1"/>
</dbReference>
<dbReference type="CDD" id="cd07437">
    <property type="entry name" value="PHP_HisPPase_Ycdx_like"/>
    <property type="match status" value="1"/>
</dbReference>
<dbReference type="InterPro" id="IPR050243">
    <property type="entry name" value="PHP_phosphatase"/>
</dbReference>
<dbReference type="EMBL" id="NFKP01000016">
    <property type="protein sequence ID" value="OUP68625.1"/>
    <property type="molecule type" value="Genomic_DNA"/>
</dbReference>
<reference evidence="3" key="3">
    <citation type="journal article" date="2018" name="BMC Genomics">
        <title>Whole genome sequencing and function prediction of 133 gut anaerobes isolated from chicken caecum in pure cultures.</title>
        <authorList>
            <person name="Medvecky M."/>
            <person name="Cejkova D."/>
            <person name="Polansky O."/>
            <person name="Karasova D."/>
            <person name="Kubasova T."/>
            <person name="Cizek A."/>
            <person name="Rychlik I."/>
        </authorList>
    </citation>
    <scope>NUCLEOTIDE SEQUENCE</scope>
    <source>
        <strain evidence="3">An175</strain>
    </source>
</reference>
<proteinExistence type="predicted"/>
<evidence type="ECO:0000313" key="5">
    <source>
        <dbReference type="Proteomes" id="UP000095765"/>
    </source>
</evidence>
<evidence type="ECO:0000313" key="6">
    <source>
        <dbReference type="Proteomes" id="UP000196386"/>
    </source>
</evidence>
<evidence type="ECO:0000313" key="4">
    <source>
        <dbReference type="EMBL" id="RGE69671.1"/>
    </source>
</evidence>
<dbReference type="GO" id="GO:0042578">
    <property type="term" value="F:phosphoric ester hydrolase activity"/>
    <property type="evidence" value="ECO:0007669"/>
    <property type="project" value="TreeGrafter"/>
</dbReference>